<organism evidence="3 4">
    <name type="scientific">Planococcus halotolerans</name>
    <dbReference type="NCBI Taxonomy" id="2233542"/>
    <lineage>
        <taxon>Bacteria</taxon>
        <taxon>Bacillati</taxon>
        <taxon>Bacillota</taxon>
        <taxon>Bacilli</taxon>
        <taxon>Bacillales</taxon>
        <taxon>Caryophanaceae</taxon>
        <taxon>Planococcus</taxon>
    </lineage>
</organism>
<dbReference type="SUPFAM" id="SSF63817">
    <property type="entry name" value="Sortase"/>
    <property type="match status" value="1"/>
</dbReference>
<keyword evidence="1" id="KW-0378">Hydrolase</keyword>
<proteinExistence type="predicted"/>
<dbReference type="GO" id="GO:0016787">
    <property type="term" value="F:hydrolase activity"/>
    <property type="evidence" value="ECO:0007669"/>
    <property type="project" value="UniProtKB-KW"/>
</dbReference>
<gene>
    <name evidence="3" type="ORF">DP120_12325</name>
</gene>
<keyword evidence="4" id="KW-1185">Reference proteome</keyword>
<dbReference type="CDD" id="cd05828">
    <property type="entry name" value="Sortase_D_1"/>
    <property type="match status" value="1"/>
</dbReference>
<dbReference type="InterPro" id="IPR005754">
    <property type="entry name" value="Sortase"/>
</dbReference>
<dbReference type="Gene3D" id="2.40.260.10">
    <property type="entry name" value="Sortase"/>
    <property type="match status" value="1"/>
</dbReference>
<evidence type="ECO:0000256" key="1">
    <source>
        <dbReference type="ARBA" id="ARBA00022801"/>
    </source>
</evidence>
<feature type="active site" description="Proton donor/acceptor" evidence="2">
    <location>
        <position position="155"/>
    </location>
</feature>
<dbReference type="AlphaFoldDB" id="A0A365KUQ0"/>
<dbReference type="NCBIfam" id="NF033746">
    <property type="entry name" value="class_D_sortase"/>
    <property type="match status" value="1"/>
</dbReference>
<comment type="caution">
    <text evidence="3">The sequence shown here is derived from an EMBL/GenBank/DDBJ whole genome shotgun (WGS) entry which is preliminary data.</text>
</comment>
<dbReference type="InterPro" id="IPR023365">
    <property type="entry name" value="Sortase_dom-sf"/>
</dbReference>
<evidence type="ECO:0000256" key="2">
    <source>
        <dbReference type="PIRSR" id="PIRSR605754-1"/>
    </source>
</evidence>
<sequence length="238" mass="26513">MRKKMASLLIITGLVLAGWNGYFWLSGTSSGREALGQDDIVKNTDSPLSGSENHKLIMATERGNSDGVVTDSAQVEPLPIKTDKKIEKPDASPLRDYKEYAKGAEIGWLLIPELDMKYPIYWGTDVDTLNQGVGYHIGNFTTPPDGLKHTVLSGHRDTVFQELGELKTGSKMYIQFEDVQYEYQIEKTWITDAQDRTVIVKKDAPTLTLTTCYPFTFIGSAPDRYIIEAPLVAKTAMN</sequence>
<dbReference type="InterPro" id="IPR053525">
    <property type="entry name" value="Sortase_D"/>
</dbReference>
<reference evidence="3 4" key="1">
    <citation type="submission" date="2018-06" db="EMBL/GenBank/DDBJ databases">
        <title>The draft genome sequences of strains SCU63 and S1.</title>
        <authorList>
            <person name="Gan L."/>
        </authorList>
    </citation>
    <scope>NUCLEOTIDE SEQUENCE [LARGE SCALE GENOMIC DNA]</scope>
    <source>
        <strain evidence="3 4">SCU63</strain>
    </source>
</reference>
<dbReference type="InterPro" id="IPR041999">
    <property type="entry name" value="Sortase_D_1"/>
</dbReference>
<dbReference type="NCBIfam" id="TIGR01076">
    <property type="entry name" value="sortase_fam"/>
    <property type="match status" value="1"/>
</dbReference>
<feature type="active site" description="Acyl-thioester intermediate" evidence="2">
    <location>
        <position position="212"/>
    </location>
</feature>
<protein>
    <submittedName>
        <fullName evidence="3">Class D sortase</fullName>
    </submittedName>
</protein>
<evidence type="ECO:0000313" key="3">
    <source>
        <dbReference type="EMBL" id="RAZ76807.1"/>
    </source>
</evidence>
<dbReference type="Proteomes" id="UP000251002">
    <property type="component" value="Unassembled WGS sequence"/>
</dbReference>
<evidence type="ECO:0000313" key="4">
    <source>
        <dbReference type="Proteomes" id="UP000251002"/>
    </source>
</evidence>
<dbReference type="RefSeq" id="WP_112223973.1">
    <property type="nucleotide sequence ID" value="NZ_CP047673.1"/>
</dbReference>
<dbReference type="Pfam" id="PF04203">
    <property type="entry name" value="Sortase"/>
    <property type="match status" value="1"/>
</dbReference>
<accession>A0A365KUQ0</accession>
<dbReference type="EMBL" id="QLZR01000004">
    <property type="protein sequence ID" value="RAZ76807.1"/>
    <property type="molecule type" value="Genomic_DNA"/>
</dbReference>
<name>A0A365KUQ0_9BACL</name>